<feature type="compositionally biased region" description="Basic and acidic residues" evidence="1">
    <location>
        <begin position="1"/>
        <end position="14"/>
    </location>
</feature>
<sequence>MDDDKREKLREYLRNNRPKNRVNLGNSSNNKENSNKNLEKDLNLDNSNLDNPQISNNKTKSNKRDYDKEPLIVKNYSPLLTFIFCLISSIIAIFVILLYKDNFYHIAIFTSITLCSFLRIVNNKNNFRIFITNSQIKYIANSKTEKMIFVNNIKNIKWCIPTDTHLVEINKGVSKIIIYGGILVMIVLFIFKTFVALFILTIPIYSYFINTSFYFILNKKYSFKFYTGLIIYGKDDDMIDFLPKISDYKKIKKYFLAKKGINLDFIDTKFIPLEF</sequence>
<feature type="transmembrane region" description="Helical" evidence="2">
    <location>
        <begin position="76"/>
        <end position="97"/>
    </location>
</feature>
<feature type="region of interest" description="Disordered" evidence="1">
    <location>
        <begin position="1"/>
        <end position="63"/>
    </location>
</feature>
<feature type="transmembrane region" description="Helical" evidence="2">
    <location>
        <begin position="172"/>
        <end position="191"/>
    </location>
</feature>
<organism evidence="3 4">
    <name type="scientific">Campylobacter ureolyticus</name>
    <dbReference type="NCBI Taxonomy" id="827"/>
    <lineage>
        <taxon>Bacteria</taxon>
        <taxon>Pseudomonadati</taxon>
        <taxon>Campylobacterota</taxon>
        <taxon>Epsilonproteobacteria</taxon>
        <taxon>Campylobacterales</taxon>
        <taxon>Campylobacteraceae</taxon>
        <taxon>Campylobacter</taxon>
    </lineage>
</organism>
<gene>
    <name evidence="3" type="ORF">CURT_1223</name>
</gene>
<keyword evidence="2" id="KW-1133">Transmembrane helix</keyword>
<dbReference type="RefSeq" id="WP_018713650.1">
    <property type="nucleotide sequence ID" value="NZ_CP053832.1"/>
</dbReference>
<evidence type="ECO:0000256" key="1">
    <source>
        <dbReference type="SAM" id="MobiDB-lite"/>
    </source>
</evidence>
<proteinExistence type="predicted"/>
<name>A0AAE7JQ67_9BACT</name>
<dbReference type="Proteomes" id="UP000509722">
    <property type="component" value="Chromosome"/>
</dbReference>
<keyword evidence="2" id="KW-0472">Membrane</keyword>
<feature type="compositionally biased region" description="Basic and acidic residues" evidence="1">
    <location>
        <begin position="33"/>
        <end position="43"/>
    </location>
</feature>
<dbReference type="EMBL" id="CP053832">
    <property type="protein sequence ID" value="QKF84688.1"/>
    <property type="molecule type" value="Genomic_DNA"/>
</dbReference>
<feature type="transmembrane region" description="Helical" evidence="2">
    <location>
        <begin position="197"/>
        <end position="217"/>
    </location>
</feature>
<evidence type="ECO:0000313" key="4">
    <source>
        <dbReference type="Proteomes" id="UP000509722"/>
    </source>
</evidence>
<evidence type="ECO:0000256" key="2">
    <source>
        <dbReference type="SAM" id="Phobius"/>
    </source>
</evidence>
<reference evidence="3 4" key="1">
    <citation type="submission" date="2020-05" db="EMBL/GenBank/DDBJ databases">
        <title>Complete genome sequencing of Campylobacter and Arcobacter type strains.</title>
        <authorList>
            <person name="Miller W.G."/>
            <person name="Yee E."/>
        </authorList>
    </citation>
    <scope>NUCLEOTIDE SEQUENCE [LARGE SCALE GENOMIC DNA]</scope>
    <source>
        <strain evidence="3 4">LMG 6451</strain>
    </source>
</reference>
<keyword evidence="2" id="KW-0812">Transmembrane</keyword>
<accession>A0AAE7JQ67</accession>
<dbReference type="GeneID" id="77176752"/>
<evidence type="ECO:0000313" key="3">
    <source>
        <dbReference type="EMBL" id="QKF84688.1"/>
    </source>
</evidence>
<protein>
    <submittedName>
        <fullName evidence="3">Membrane protein</fullName>
    </submittedName>
</protein>
<feature type="transmembrane region" description="Helical" evidence="2">
    <location>
        <begin position="103"/>
        <end position="121"/>
    </location>
</feature>
<dbReference type="AlphaFoldDB" id="A0AAE7JQ67"/>